<dbReference type="InterPro" id="IPR041609">
    <property type="entry name" value="PurL_linker"/>
</dbReference>
<evidence type="ECO:0000256" key="6">
    <source>
        <dbReference type="ARBA" id="ARBA00022842"/>
    </source>
</evidence>
<name>A0A7T7XPY0_9SPIR</name>
<sequence>MPDVISNGIQRVFVEKKPGFDTEARHLQSELTGFLGTQYPELIALEEFRLLHRYDVAHLDEVQFKQSVELVFSEPQCDRVFYSDSFPVQKGSYVFAVEYLPGQYDQRADSAEQCIELTVGVKPLVRTARIFMLRGKGGTLSDAALGAIKNYLINPVDSREASLEMPETLDEIVSDIPDVPVLAGFTAADDRALGDIARDYGLAMSGEDLRFCREYFFGQNRDPSLAELRVLDTYWSDHCRHTTFTTSLETIDIEEGPLAEAIGGSLDLYRAARNEVYGNAAQERPVTLMDLATLGTKVLKKRGLLPDLDESKEINACSVKVQARFEDGSSEPWLLLFKNETHNHPTEIEPFGGAATCLGGAIRDPLSGRAYVHQCMRVTGGGDPRQALSETLPGKLPQLKIAREAAAGYASYGNQIGIATGQVAEVYHPGFTAKRMELGAVVGAVPEQYVRREDPKPGDLVLLIGGKTGRDGIGGATGSSKVHTGESVESAGAEVQKGNPVEERKLQRLFRDCGFTRLIKRCNDFGAGGVSVAVGELAPGLDISLDAVPKKYQGLDGTELAISESQERMAVVVAADDAETVIRYAADENLQAVVIAEVTAGDESENARLRMFWRGRTIVDLFRKFLDSNGAPRSAKAFVAAADNRPDSAAAGKQRHVFAGDIPEGEIIPAGLILDNLERELASLRSGSRRGLQERFDGSIGAGSVLFPWGGEFQGTPECGMAALLPALDKSCVTASIMTFGYDPDLAVISPYRQAKAAVRDALAKFTCLGGDPSSARLSLQEYFERAETPASWGKPLAALLGAFEAQIRLGIPAIGGKDSMSGSYKDPARDIDISVPPTLAAFAAGSAPAERICSGALSTTPGNLILLFYTPPLTDSRENPENLNEWDVFKANMQALGELQKGGFVSSCYPVGPGGVAVTLAVMAFGNMAGVEADSAAFSAAGSEYQGCVLAEINGEHCKKNNHEFDRILAESAAWIIAARTIPEPVFRIVADDGDVSTMKQDESPEQRVAEVPLQVLRRAYEYPLSGVYPQTAAGLTAADKPAAGGVLDLPVTKVPSKIYTGPVLLKGTAPLVILPVFPGTNCEWDMARAFGNAGGRTRQIIFRNRDRQDILESTRELAKAIRDGQILALSGGFSAGDEPDGSGKFMANAFRAELVAAAVTELLEKRDGLILGICNGFQALIKLGLVPYGTYRPADSTMPTLTFNSIGRHVSRMVRTKVMSTASPWLAGEAAGDIHVIPVSHGEGRVAVDDGYARALFAQGQVPFCYADGSGLPTMAEPDNPNGSAYAIEGLMSPDGRILGKMGHSERCGKYVHRNIPGNKRQNIFDSGIGYFK</sequence>
<dbReference type="SUPFAM" id="SSF55326">
    <property type="entry name" value="PurM N-terminal domain-like"/>
    <property type="match status" value="2"/>
</dbReference>
<organism evidence="10 11">
    <name type="scientific">Breznakiella homolactica</name>
    <dbReference type="NCBI Taxonomy" id="2798577"/>
    <lineage>
        <taxon>Bacteria</taxon>
        <taxon>Pseudomonadati</taxon>
        <taxon>Spirochaetota</taxon>
        <taxon>Spirochaetia</taxon>
        <taxon>Spirochaetales</taxon>
        <taxon>Breznakiellaceae</taxon>
        <taxon>Breznakiella</taxon>
    </lineage>
</organism>
<reference evidence="10" key="1">
    <citation type="submission" date="2021-01" db="EMBL/GenBank/DDBJ databases">
        <title>Description of Breznakiella homolactica.</title>
        <authorList>
            <person name="Song Y."/>
            <person name="Brune A."/>
        </authorList>
    </citation>
    <scope>NUCLEOTIDE SEQUENCE</scope>
    <source>
        <strain evidence="10">RmG30</strain>
    </source>
</reference>
<dbReference type="GO" id="GO:0004642">
    <property type="term" value="F:phosphoribosylformylglycinamidine synthase activity"/>
    <property type="evidence" value="ECO:0007669"/>
    <property type="project" value="UniProtKB-EC"/>
</dbReference>
<keyword evidence="1 10" id="KW-0436">Ligase</keyword>
<dbReference type="GO" id="GO:0005524">
    <property type="term" value="F:ATP binding"/>
    <property type="evidence" value="ECO:0007669"/>
    <property type="project" value="UniProtKB-KW"/>
</dbReference>
<evidence type="ECO:0000256" key="2">
    <source>
        <dbReference type="ARBA" id="ARBA00022723"/>
    </source>
</evidence>
<keyword evidence="4" id="KW-0658">Purine biosynthesis</keyword>
<dbReference type="InterPro" id="IPR036921">
    <property type="entry name" value="PurM-like_N_sf"/>
</dbReference>
<dbReference type="SMART" id="SM01211">
    <property type="entry name" value="GATase_5"/>
    <property type="match status" value="1"/>
</dbReference>
<dbReference type="NCBIfam" id="TIGR01857">
    <property type="entry name" value="FGAM-synthase"/>
    <property type="match status" value="1"/>
</dbReference>
<dbReference type="Gene3D" id="3.40.50.880">
    <property type="match status" value="1"/>
</dbReference>
<gene>
    <name evidence="10" type="ORF">JFL75_05295</name>
</gene>
<evidence type="ECO:0000256" key="1">
    <source>
        <dbReference type="ARBA" id="ARBA00022598"/>
    </source>
</evidence>
<dbReference type="PROSITE" id="PS51273">
    <property type="entry name" value="GATASE_TYPE_1"/>
    <property type="match status" value="1"/>
</dbReference>
<dbReference type="InterPro" id="IPR029062">
    <property type="entry name" value="Class_I_gatase-like"/>
</dbReference>
<dbReference type="EC" id="6.3.5.3" evidence="10"/>
<dbReference type="GO" id="GO:0046872">
    <property type="term" value="F:metal ion binding"/>
    <property type="evidence" value="ECO:0007669"/>
    <property type="project" value="UniProtKB-KW"/>
</dbReference>
<dbReference type="KEGG" id="bhc:JFL75_05295"/>
<keyword evidence="2" id="KW-0479">Metal-binding</keyword>
<dbReference type="SUPFAM" id="SSF52317">
    <property type="entry name" value="Class I glutamine amidotransferase-like"/>
    <property type="match status" value="1"/>
</dbReference>
<dbReference type="RefSeq" id="WP_215627639.1">
    <property type="nucleotide sequence ID" value="NZ_CP067089.2"/>
</dbReference>
<evidence type="ECO:0000256" key="5">
    <source>
        <dbReference type="ARBA" id="ARBA00022840"/>
    </source>
</evidence>
<feature type="region of interest" description="Disordered" evidence="7">
    <location>
        <begin position="473"/>
        <end position="497"/>
    </location>
</feature>
<dbReference type="Pfam" id="PF13507">
    <property type="entry name" value="GATase_5"/>
    <property type="match status" value="1"/>
</dbReference>
<dbReference type="FunFam" id="3.30.1330.10:FF:000013">
    <property type="entry name" value="Phosphoribosylformylglycinamidine synthase"/>
    <property type="match status" value="1"/>
</dbReference>
<feature type="domain" description="PurM-like C-terminal" evidence="8">
    <location>
        <begin position="456"/>
        <end position="603"/>
    </location>
</feature>
<keyword evidence="5" id="KW-0067">ATP-binding</keyword>
<keyword evidence="6" id="KW-0460">Magnesium</keyword>
<dbReference type="Proteomes" id="UP000595917">
    <property type="component" value="Chromosome"/>
</dbReference>
<dbReference type="PANTHER" id="PTHR10099">
    <property type="entry name" value="PHOSPHORIBOSYLFORMYLGLYCINAMIDINE SYNTHASE"/>
    <property type="match status" value="1"/>
</dbReference>
<evidence type="ECO:0000256" key="3">
    <source>
        <dbReference type="ARBA" id="ARBA00022741"/>
    </source>
</evidence>
<keyword evidence="3" id="KW-0547">Nucleotide-binding</keyword>
<evidence type="ECO:0000313" key="11">
    <source>
        <dbReference type="Proteomes" id="UP000595917"/>
    </source>
</evidence>
<dbReference type="Gene3D" id="3.90.650.10">
    <property type="entry name" value="PurM-like C-terminal domain"/>
    <property type="match status" value="2"/>
</dbReference>
<evidence type="ECO:0000259" key="8">
    <source>
        <dbReference type="Pfam" id="PF02769"/>
    </source>
</evidence>
<evidence type="ECO:0000259" key="9">
    <source>
        <dbReference type="Pfam" id="PF18072"/>
    </source>
</evidence>
<evidence type="ECO:0000313" key="10">
    <source>
        <dbReference type="EMBL" id="QQO10335.1"/>
    </source>
</evidence>
<dbReference type="InterPro" id="IPR010141">
    <property type="entry name" value="FGAM_synthase"/>
</dbReference>
<dbReference type="GO" id="GO:0006164">
    <property type="term" value="P:purine nucleotide biosynthetic process"/>
    <property type="evidence" value="ECO:0007669"/>
    <property type="project" value="UniProtKB-KW"/>
</dbReference>
<keyword evidence="11" id="KW-1185">Reference proteome</keyword>
<dbReference type="Pfam" id="PF02769">
    <property type="entry name" value="AIRS_C"/>
    <property type="match status" value="1"/>
</dbReference>
<dbReference type="Pfam" id="PF18072">
    <property type="entry name" value="FGAR-AT_linker"/>
    <property type="match status" value="1"/>
</dbReference>
<dbReference type="CDD" id="cd02203">
    <property type="entry name" value="PurL_repeat1"/>
    <property type="match status" value="1"/>
</dbReference>
<evidence type="ECO:0000256" key="7">
    <source>
        <dbReference type="SAM" id="MobiDB-lite"/>
    </source>
</evidence>
<protein>
    <submittedName>
        <fullName evidence="10">Phosphoribosylformylglycinamidine synthase</fullName>
        <ecNumber evidence="10">6.3.5.3</ecNumber>
    </submittedName>
</protein>
<dbReference type="GO" id="GO:0005737">
    <property type="term" value="C:cytoplasm"/>
    <property type="evidence" value="ECO:0007669"/>
    <property type="project" value="TreeGrafter"/>
</dbReference>
<proteinExistence type="predicted"/>
<dbReference type="Gene3D" id="3.30.1330.10">
    <property type="entry name" value="PurM-like, N-terminal domain"/>
    <property type="match status" value="2"/>
</dbReference>
<dbReference type="InterPro" id="IPR010918">
    <property type="entry name" value="PurM-like_C_dom"/>
</dbReference>
<evidence type="ECO:0000256" key="4">
    <source>
        <dbReference type="ARBA" id="ARBA00022755"/>
    </source>
</evidence>
<accession>A0A7T7XPY0</accession>
<feature type="domain" description="Phosphoribosylformylglycinamidine synthase linker" evidence="9">
    <location>
        <begin position="195"/>
        <end position="241"/>
    </location>
</feature>
<dbReference type="EMBL" id="CP067089">
    <property type="protein sequence ID" value="QQO10335.1"/>
    <property type="molecule type" value="Genomic_DNA"/>
</dbReference>
<dbReference type="InterPro" id="IPR036676">
    <property type="entry name" value="PurM-like_C_sf"/>
</dbReference>
<dbReference type="PANTHER" id="PTHR10099:SF1">
    <property type="entry name" value="PHOSPHORIBOSYLFORMYLGLYCINAMIDINE SYNTHASE"/>
    <property type="match status" value="1"/>
</dbReference>
<dbReference type="SUPFAM" id="SSF56042">
    <property type="entry name" value="PurM C-terminal domain-like"/>
    <property type="match status" value="2"/>
</dbReference>